<dbReference type="SUPFAM" id="SSF75005">
    <property type="entry name" value="Arabinanase/levansucrase/invertase"/>
    <property type="match status" value="1"/>
</dbReference>
<name>A0A212JUT9_9BACT</name>
<dbReference type="Pfam" id="PF04616">
    <property type="entry name" value="Glyco_hydro_43"/>
    <property type="match status" value="1"/>
</dbReference>
<dbReference type="AlphaFoldDB" id="A0A212JUT9"/>
<gene>
    <name evidence="6" type="ORF">KL86DYS1_30517</name>
</gene>
<dbReference type="InterPro" id="IPR006710">
    <property type="entry name" value="Glyco_hydro_43"/>
</dbReference>
<accession>A0A212JUT9</accession>
<dbReference type="PROSITE" id="PS51257">
    <property type="entry name" value="PROKAR_LIPOPROTEIN"/>
    <property type="match status" value="1"/>
</dbReference>
<dbReference type="Gene3D" id="2.60.120.200">
    <property type="match status" value="1"/>
</dbReference>
<evidence type="ECO:0000256" key="4">
    <source>
        <dbReference type="ARBA" id="ARBA00023295"/>
    </source>
</evidence>
<proteinExistence type="inferred from homology"/>
<comment type="similarity">
    <text evidence="2">Belongs to the glycosyl hydrolase 43 family.</text>
</comment>
<dbReference type="CDD" id="cd08023">
    <property type="entry name" value="GH16_laminarinase_like"/>
    <property type="match status" value="1"/>
</dbReference>
<dbReference type="Gene3D" id="2.115.10.20">
    <property type="entry name" value="Glycosyl hydrolase domain, family 43"/>
    <property type="match status" value="1"/>
</dbReference>
<dbReference type="PROSITE" id="PS51762">
    <property type="entry name" value="GH16_2"/>
    <property type="match status" value="1"/>
</dbReference>
<reference evidence="6" key="1">
    <citation type="submission" date="2016-04" db="EMBL/GenBank/DDBJ databases">
        <authorList>
            <person name="Evans L.H."/>
            <person name="Alamgir A."/>
            <person name="Owens N."/>
            <person name="Weber N.D."/>
            <person name="Virtaneva K."/>
            <person name="Barbian K."/>
            <person name="Babar A."/>
            <person name="Rosenke K."/>
        </authorList>
    </citation>
    <scope>NUCLEOTIDE SEQUENCE</scope>
    <source>
        <strain evidence="6">86-1</strain>
    </source>
</reference>
<feature type="domain" description="GH16" evidence="5">
    <location>
        <begin position="374"/>
        <end position="654"/>
    </location>
</feature>
<dbReference type="CDD" id="cd18825">
    <property type="entry name" value="GH43_CtGH43-like"/>
    <property type="match status" value="1"/>
</dbReference>
<dbReference type="InterPro" id="IPR023296">
    <property type="entry name" value="Glyco_hydro_beta-prop_sf"/>
</dbReference>
<keyword evidence="4" id="KW-0326">Glycosidase</keyword>
<evidence type="ECO:0000259" key="5">
    <source>
        <dbReference type="PROSITE" id="PS51762"/>
    </source>
</evidence>
<evidence type="ECO:0000256" key="1">
    <source>
        <dbReference type="ARBA" id="ARBA00006865"/>
    </source>
</evidence>
<dbReference type="Pfam" id="PF00722">
    <property type="entry name" value="Glyco_hydro_16"/>
    <property type="match status" value="1"/>
</dbReference>
<protein>
    <recommendedName>
        <fullName evidence="5">GH16 domain-containing protein</fullName>
    </recommendedName>
</protein>
<dbReference type="EMBL" id="FLUM01000003">
    <property type="protein sequence ID" value="SBW03216.1"/>
    <property type="molecule type" value="Genomic_DNA"/>
</dbReference>
<sequence>MKNIYRSIYSLLLTGLLMLSGLSCFSQQKIEQVIRPGQLWPDDKGVHVNAHGGGILYHNGKYYWFGEHKGGKSNSAFVGVTCYSSDDLYNWKNEGVALPVSEDRNSPIVKGCIIERPKVIYNENTKKFIMYFHLELKGKGYAAANVGIAVSDNATGPYQFIQNSRVNAGKWPLNMTAEQQTSAIKSTDFKDWWTPDWHKAVDDGLFVRRDFAGGQMSRDMTLYVDDDGKAYHIYASEENLTLQIAELTDDYLGYTGKYIRIEPGGHNEAPAVFKKDGLYFMITSGCTGWAPNAARLLTADNIWGPWTLHPNPCVGKDAELTFHSQSTYILPVAGKKDAFIFMGDRWTPKDPIDGRYIWLPILFENGMPVLKWMDEWNLNIFDHINADNTIPKDIQGWDLVWNDEFDKDGKPDANVWSYENGFVRNQELQWYQPDNAVCQNGVLNIQGRREQVKNPAYESGSSDWRRNREYAGYTSSSIKTVGKKEFRYGRFEIRAKIPTATGSWPAIWTLGTSMEWPSNGEIDLMEYYLVGGKPHILANTAWGTDKRYDAKWDSEIIPFTNFTDKDPFWADKFHIWRMDWDEDAIRLYIDDVMVNETLLKDTQNGSIGQNQNPFRQPHYILLNLAIGGNGGTPDDDAFPLTYEIDYVRVYQKSK</sequence>
<dbReference type="InterPro" id="IPR000757">
    <property type="entry name" value="Beta-glucanase-like"/>
</dbReference>
<dbReference type="PANTHER" id="PTHR22925:SF3">
    <property type="entry name" value="GLYCOSYL HYDROLASE FAMILY PROTEIN 43"/>
    <property type="match status" value="1"/>
</dbReference>
<organism evidence="6">
    <name type="scientific">uncultured Dysgonomonas sp</name>
    <dbReference type="NCBI Taxonomy" id="206096"/>
    <lineage>
        <taxon>Bacteria</taxon>
        <taxon>Pseudomonadati</taxon>
        <taxon>Bacteroidota</taxon>
        <taxon>Bacteroidia</taxon>
        <taxon>Bacteroidales</taxon>
        <taxon>Dysgonomonadaceae</taxon>
        <taxon>Dysgonomonas</taxon>
        <taxon>environmental samples</taxon>
    </lineage>
</organism>
<comment type="similarity">
    <text evidence="1">Belongs to the glycosyl hydrolase 16 family.</text>
</comment>
<dbReference type="RefSeq" id="WP_296942419.1">
    <property type="nucleotide sequence ID" value="NZ_LT599032.1"/>
</dbReference>
<dbReference type="InterPro" id="IPR013320">
    <property type="entry name" value="ConA-like_dom_sf"/>
</dbReference>
<keyword evidence="3" id="KW-0378">Hydrolase</keyword>
<evidence type="ECO:0000313" key="6">
    <source>
        <dbReference type="EMBL" id="SBW03216.1"/>
    </source>
</evidence>
<dbReference type="GO" id="GO:0004553">
    <property type="term" value="F:hydrolase activity, hydrolyzing O-glycosyl compounds"/>
    <property type="evidence" value="ECO:0007669"/>
    <property type="project" value="InterPro"/>
</dbReference>
<dbReference type="PANTHER" id="PTHR22925">
    <property type="entry name" value="GLYCOSYL HYDROLASE 43 FAMILY MEMBER"/>
    <property type="match status" value="1"/>
</dbReference>
<dbReference type="SUPFAM" id="SSF49899">
    <property type="entry name" value="Concanavalin A-like lectins/glucanases"/>
    <property type="match status" value="1"/>
</dbReference>
<dbReference type="GO" id="GO:0005975">
    <property type="term" value="P:carbohydrate metabolic process"/>
    <property type="evidence" value="ECO:0007669"/>
    <property type="project" value="InterPro"/>
</dbReference>
<evidence type="ECO:0000256" key="3">
    <source>
        <dbReference type="ARBA" id="ARBA00022801"/>
    </source>
</evidence>
<evidence type="ECO:0000256" key="2">
    <source>
        <dbReference type="ARBA" id="ARBA00009865"/>
    </source>
</evidence>